<evidence type="ECO:0000256" key="3">
    <source>
        <dbReference type="SAM" id="SignalP"/>
    </source>
</evidence>
<dbReference type="AlphaFoldDB" id="A0A3D9STR6"/>
<feature type="signal peptide" evidence="3">
    <location>
        <begin position="1"/>
        <end position="24"/>
    </location>
</feature>
<protein>
    <submittedName>
        <fullName evidence="5">Amino acid/amide ABC transporter substrate-binding protein (HAAT family)</fullName>
    </submittedName>
</protein>
<dbReference type="SUPFAM" id="SSF53822">
    <property type="entry name" value="Periplasmic binding protein-like I"/>
    <property type="match status" value="1"/>
</dbReference>
<evidence type="ECO:0000256" key="1">
    <source>
        <dbReference type="ARBA" id="ARBA00010062"/>
    </source>
</evidence>
<proteinExistence type="inferred from homology"/>
<feature type="domain" description="Leucine-binding protein" evidence="4">
    <location>
        <begin position="54"/>
        <end position="373"/>
    </location>
</feature>
<sequence length="431" mass="46111">MPRARRLGSVIAVLVLGLSGCGGSSNDAASAAPGAPGVTREPCPQAIDKEKGCIYLGIISDLTQGPFHEQGVPITRAQQAFWRRVNQQGGVGGYEVDVTRYVADSKYDPDEHQRLYRGMRSRVLALAQTLGSPTTARILPELRAAKVVATPASWISAWEFEDVMLESGANYCFESMNAVDHAVSAWRSESVVAVHYDSDYGADSTAGARIAAYRNDMTFKTVKTTPGADRQAAAVAAIVAAKPDLVLLSVGPADLGAIVAQATRAGYRGRFIGNAPTWIKSLLEIRDTATVAALKERYVQAAPWKPFASDSPGHTAMRKALGPVEPNDNYTYGWVWSYPLKAVLQRAAANGELTRAGMLKAVRQVARIDYEGMLPAEAGDFSGDPDSAAFRGTVFGMPDTGELTGVRVVKDFYTGPTAERHRLDRPCAGGS</sequence>
<keyword evidence="2 3" id="KW-0732">Signal</keyword>
<reference evidence="5 6" key="1">
    <citation type="submission" date="2018-08" db="EMBL/GenBank/DDBJ databases">
        <title>Sequencing the genomes of 1000 actinobacteria strains.</title>
        <authorList>
            <person name="Klenk H.-P."/>
        </authorList>
    </citation>
    <scope>NUCLEOTIDE SEQUENCE [LARGE SCALE GENOMIC DNA]</scope>
    <source>
        <strain evidence="5 6">DSM 43927</strain>
    </source>
</reference>
<comment type="caution">
    <text evidence="5">The sequence shown here is derived from an EMBL/GenBank/DDBJ whole genome shotgun (WGS) entry which is preliminary data.</text>
</comment>
<evidence type="ECO:0000259" key="4">
    <source>
        <dbReference type="Pfam" id="PF13458"/>
    </source>
</evidence>
<dbReference type="Proteomes" id="UP000256661">
    <property type="component" value="Unassembled WGS sequence"/>
</dbReference>
<feature type="chain" id="PRO_5039587758" evidence="3">
    <location>
        <begin position="25"/>
        <end position="431"/>
    </location>
</feature>
<gene>
    <name evidence="5" type="ORF">DFJ69_0472</name>
</gene>
<evidence type="ECO:0000256" key="2">
    <source>
        <dbReference type="ARBA" id="ARBA00022729"/>
    </source>
</evidence>
<dbReference type="Gene3D" id="3.40.50.2300">
    <property type="match status" value="2"/>
</dbReference>
<dbReference type="OrthoDB" id="4501457at2"/>
<dbReference type="PROSITE" id="PS51257">
    <property type="entry name" value="PROKAR_LIPOPROTEIN"/>
    <property type="match status" value="1"/>
</dbReference>
<evidence type="ECO:0000313" key="5">
    <source>
        <dbReference type="EMBL" id="REE95091.1"/>
    </source>
</evidence>
<dbReference type="EMBL" id="QTTT01000001">
    <property type="protein sequence ID" value="REE95091.1"/>
    <property type="molecule type" value="Genomic_DNA"/>
</dbReference>
<evidence type="ECO:0000313" key="6">
    <source>
        <dbReference type="Proteomes" id="UP000256661"/>
    </source>
</evidence>
<dbReference type="Pfam" id="PF13458">
    <property type="entry name" value="Peripla_BP_6"/>
    <property type="match status" value="1"/>
</dbReference>
<organism evidence="5 6">
    <name type="scientific">Thermomonospora umbrina</name>
    <dbReference type="NCBI Taxonomy" id="111806"/>
    <lineage>
        <taxon>Bacteria</taxon>
        <taxon>Bacillati</taxon>
        <taxon>Actinomycetota</taxon>
        <taxon>Actinomycetes</taxon>
        <taxon>Streptosporangiales</taxon>
        <taxon>Thermomonosporaceae</taxon>
        <taxon>Thermomonospora</taxon>
    </lineage>
</organism>
<dbReference type="PANTHER" id="PTHR47235:SF1">
    <property type="entry name" value="BLR6548 PROTEIN"/>
    <property type="match status" value="1"/>
</dbReference>
<keyword evidence="6" id="KW-1185">Reference proteome</keyword>
<dbReference type="InterPro" id="IPR028082">
    <property type="entry name" value="Peripla_BP_I"/>
</dbReference>
<accession>A0A3D9STR6</accession>
<name>A0A3D9STR6_9ACTN</name>
<dbReference type="InterPro" id="IPR028081">
    <property type="entry name" value="Leu-bd"/>
</dbReference>
<dbReference type="PANTHER" id="PTHR47235">
    <property type="entry name" value="BLR6548 PROTEIN"/>
    <property type="match status" value="1"/>
</dbReference>
<comment type="similarity">
    <text evidence="1">Belongs to the leucine-binding protein family.</text>
</comment>